<dbReference type="Proteomes" id="UP000235371">
    <property type="component" value="Unassembled WGS sequence"/>
</dbReference>
<proteinExistence type="predicted"/>
<sequence length="154" mass="17034">MWPALEGNRPLAWNGCWSSQWESDSLKQTHDAHRTRTATLSLASRLFNCKHDFPGATSVFEMGYFYQPPPTYSRYLSLEFPHVSQLHQLSSRNQRISVRNVGCTSAVGHMQHPFSSRIVPAAPVPLAPGCRTSSTPGSWPKLAPSPISRSLASA</sequence>
<name>A0A2J6TVM3_9HELO</name>
<protein>
    <submittedName>
        <fullName evidence="2">Uncharacterized protein</fullName>
    </submittedName>
</protein>
<evidence type="ECO:0000313" key="2">
    <source>
        <dbReference type="EMBL" id="PMD67041.1"/>
    </source>
</evidence>
<organism evidence="2 3">
    <name type="scientific">Hyaloscypha bicolor E</name>
    <dbReference type="NCBI Taxonomy" id="1095630"/>
    <lineage>
        <taxon>Eukaryota</taxon>
        <taxon>Fungi</taxon>
        <taxon>Dikarya</taxon>
        <taxon>Ascomycota</taxon>
        <taxon>Pezizomycotina</taxon>
        <taxon>Leotiomycetes</taxon>
        <taxon>Helotiales</taxon>
        <taxon>Hyaloscyphaceae</taxon>
        <taxon>Hyaloscypha</taxon>
        <taxon>Hyaloscypha bicolor</taxon>
    </lineage>
</organism>
<evidence type="ECO:0000313" key="3">
    <source>
        <dbReference type="Proteomes" id="UP000235371"/>
    </source>
</evidence>
<gene>
    <name evidence="2" type="ORF">K444DRAFT_4645</name>
</gene>
<dbReference type="AlphaFoldDB" id="A0A2J6TVM3"/>
<keyword evidence="3" id="KW-1185">Reference proteome</keyword>
<feature type="region of interest" description="Disordered" evidence="1">
    <location>
        <begin position="130"/>
        <end position="154"/>
    </location>
</feature>
<dbReference type="EMBL" id="KZ613740">
    <property type="protein sequence ID" value="PMD67041.1"/>
    <property type="molecule type" value="Genomic_DNA"/>
</dbReference>
<reference evidence="2 3" key="1">
    <citation type="submission" date="2016-04" db="EMBL/GenBank/DDBJ databases">
        <title>A degradative enzymes factory behind the ericoid mycorrhizal symbiosis.</title>
        <authorList>
            <consortium name="DOE Joint Genome Institute"/>
            <person name="Martino E."/>
            <person name="Morin E."/>
            <person name="Grelet G."/>
            <person name="Kuo A."/>
            <person name="Kohler A."/>
            <person name="Daghino S."/>
            <person name="Barry K."/>
            <person name="Choi C."/>
            <person name="Cichocki N."/>
            <person name="Clum A."/>
            <person name="Copeland A."/>
            <person name="Hainaut M."/>
            <person name="Haridas S."/>
            <person name="Labutti K."/>
            <person name="Lindquist E."/>
            <person name="Lipzen A."/>
            <person name="Khouja H.-R."/>
            <person name="Murat C."/>
            <person name="Ohm R."/>
            <person name="Olson A."/>
            <person name="Spatafora J."/>
            <person name="Veneault-Fourrey C."/>
            <person name="Henrissat B."/>
            <person name="Grigoriev I."/>
            <person name="Martin F."/>
            <person name="Perotto S."/>
        </authorList>
    </citation>
    <scope>NUCLEOTIDE SEQUENCE [LARGE SCALE GENOMIC DNA]</scope>
    <source>
        <strain evidence="2 3">E</strain>
    </source>
</reference>
<accession>A0A2J6TVM3</accession>
<dbReference type="GeneID" id="36580954"/>
<dbReference type="RefSeq" id="XP_024743945.1">
    <property type="nucleotide sequence ID" value="XM_024872874.1"/>
</dbReference>
<evidence type="ECO:0000256" key="1">
    <source>
        <dbReference type="SAM" id="MobiDB-lite"/>
    </source>
</evidence>
<dbReference type="InParanoid" id="A0A2J6TVM3"/>